<protein>
    <recommendedName>
        <fullName evidence="3">Secreted protein</fullName>
    </recommendedName>
</protein>
<gene>
    <name evidence="1" type="ORF">M9980_12720</name>
</gene>
<dbReference type="RefSeq" id="WP_250751523.1">
    <property type="nucleotide sequence ID" value="NZ_CP098401.1"/>
</dbReference>
<accession>A0ABY4TU59</accession>
<reference evidence="1" key="1">
    <citation type="submission" date="2022-05" db="EMBL/GenBank/DDBJ databases">
        <title>Sphingomonas sp. strain RMG20 Genome sequencing and assembly.</title>
        <authorList>
            <person name="Kim I."/>
        </authorList>
    </citation>
    <scope>NUCLEOTIDE SEQUENCE</scope>
    <source>
        <strain evidence="1">RMG20</strain>
    </source>
</reference>
<evidence type="ECO:0000313" key="1">
    <source>
        <dbReference type="EMBL" id="URW75385.1"/>
    </source>
</evidence>
<name>A0ABY4TU59_9SPHN</name>
<evidence type="ECO:0008006" key="3">
    <source>
        <dbReference type="Google" id="ProtNLM"/>
    </source>
</evidence>
<dbReference type="Proteomes" id="UP001055580">
    <property type="component" value="Chromosome"/>
</dbReference>
<evidence type="ECO:0000313" key="2">
    <source>
        <dbReference type="Proteomes" id="UP001055580"/>
    </source>
</evidence>
<sequence length="87" mass="9556">MMMLLQLVALPLATTIPAPVVRTASVCTGEACRPLAQDRYRFRAVDPAEQATDAKSAALTQRWRECGVMGAPVCPRKGRKIWSMELP</sequence>
<proteinExistence type="predicted"/>
<organism evidence="1 2">
    <name type="scientific">Sphingomonas donggukensis</name>
    <dbReference type="NCBI Taxonomy" id="2949093"/>
    <lineage>
        <taxon>Bacteria</taxon>
        <taxon>Pseudomonadati</taxon>
        <taxon>Pseudomonadota</taxon>
        <taxon>Alphaproteobacteria</taxon>
        <taxon>Sphingomonadales</taxon>
        <taxon>Sphingomonadaceae</taxon>
        <taxon>Sphingomonas</taxon>
    </lineage>
</organism>
<dbReference type="EMBL" id="CP098401">
    <property type="protein sequence ID" value="URW75385.1"/>
    <property type="molecule type" value="Genomic_DNA"/>
</dbReference>
<keyword evidence="2" id="KW-1185">Reference proteome</keyword>